<accession>A0A7C1ZR63</accession>
<reference evidence="1" key="1">
    <citation type="journal article" date="2020" name="mSystems">
        <title>Genome- and Community-Level Interaction Insights into Carbon Utilization and Element Cycling Functions of Hydrothermarchaeota in Hydrothermal Sediment.</title>
        <authorList>
            <person name="Zhou Z."/>
            <person name="Liu Y."/>
            <person name="Xu W."/>
            <person name="Pan J."/>
            <person name="Luo Z.H."/>
            <person name="Li M."/>
        </authorList>
    </citation>
    <scope>NUCLEOTIDE SEQUENCE [LARGE SCALE GENOMIC DNA]</scope>
    <source>
        <strain evidence="1">HyVt-389</strain>
    </source>
</reference>
<dbReference type="InterPro" id="IPR025354">
    <property type="entry name" value="DUF4258"/>
</dbReference>
<gene>
    <name evidence="1" type="ORF">ENI35_04060</name>
</gene>
<dbReference type="EMBL" id="DRIH01000137">
    <property type="protein sequence ID" value="HEC67971.1"/>
    <property type="molecule type" value="Genomic_DNA"/>
</dbReference>
<dbReference type="Proteomes" id="UP000885738">
    <property type="component" value="Unassembled WGS sequence"/>
</dbReference>
<evidence type="ECO:0000313" key="1">
    <source>
        <dbReference type="EMBL" id="HEC67971.1"/>
    </source>
</evidence>
<dbReference type="Pfam" id="PF14076">
    <property type="entry name" value="DUF4258"/>
    <property type="match status" value="1"/>
</dbReference>
<proteinExistence type="predicted"/>
<sequence length="103" mass="12033">MIELIKKRVKAGDYQFTIHAFERCVQRGISPSEIKDAIMSGEIIEDYPEDKYGPSCLIYGITQEGRILHVQCSIDPVWIITAYDPTLSPEEWEKDFKRRRKKL</sequence>
<dbReference type="AlphaFoldDB" id="A0A7C1ZR63"/>
<comment type="caution">
    <text evidence="1">The sequence shown here is derived from an EMBL/GenBank/DDBJ whole genome shotgun (WGS) entry which is preliminary data.</text>
</comment>
<organism evidence="1">
    <name type="scientific">Desulfofervidus auxilii</name>
    <dbReference type="NCBI Taxonomy" id="1621989"/>
    <lineage>
        <taxon>Bacteria</taxon>
        <taxon>Pseudomonadati</taxon>
        <taxon>Thermodesulfobacteriota</taxon>
        <taxon>Candidatus Desulfofervidia</taxon>
        <taxon>Candidatus Desulfofervidales</taxon>
        <taxon>Candidatus Desulfofervidaceae</taxon>
        <taxon>Candidatus Desulfofervidus</taxon>
    </lineage>
</organism>
<name>A0A7C1ZR63_DESA2</name>
<protein>
    <submittedName>
        <fullName evidence="1">DUF4258 domain-containing protein</fullName>
    </submittedName>
</protein>